<keyword evidence="4" id="KW-0288">FMN</keyword>
<evidence type="ECO:0000256" key="2">
    <source>
        <dbReference type="ARBA" id="ARBA00007118"/>
    </source>
</evidence>
<sequence length="176" mass="19379">MKTFDAIINRKSVRTYTGEPLSENELTQLLKTAYASPVSMGNYDDLTITVVTNSKWLKRLESNAQQTFHTDRAMLYGAPMLIIISTKLQGSSADNAAYSNAATIIENMNIEAVELGLGACHIWGVINALAQNQALMQEMKLPEGQTPVAGLVLGKSNEQYEARDIPMDRIATQRLD</sequence>
<dbReference type="Gene3D" id="3.40.109.10">
    <property type="entry name" value="NADH Oxidase"/>
    <property type="match status" value="1"/>
</dbReference>
<comment type="caution">
    <text evidence="7">The sequence shown here is derived from an EMBL/GenBank/DDBJ whole genome shotgun (WGS) entry which is preliminary data.</text>
</comment>
<gene>
    <name evidence="7" type="ORF">ACFQ22_12465</name>
</gene>
<evidence type="ECO:0000256" key="1">
    <source>
        <dbReference type="ARBA" id="ARBA00001917"/>
    </source>
</evidence>
<dbReference type="SUPFAM" id="SSF55469">
    <property type="entry name" value="FMN-dependent nitroreductase-like"/>
    <property type="match status" value="1"/>
</dbReference>
<dbReference type="PANTHER" id="PTHR43673:SF2">
    <property type="entry name" value="NITROREDUCTASE"/>
    <property type="match status" value="1"/>
</dbReference>
<dbReference type="Pfam" id="PF00881">
    <property type="entry name" value="Nitroreductase"/>
    <property type="match status" value="1"/>
</dbReference>
<keyword evidence="3" id="KW-0285">Flavoprotein</keyword>
<comment type="similarity">
    <text evidence="2">Belongs to the nitroreductase family.</text>
</comment>
<proteinExistence type="inferred from homology"/>
<feature type="domain" description="Nitroreductase" evidence="6">
    <location>
        <begin position="8"/>
        <end position="155"/>
    </location>
</feature>
<dbReference type="Proteomes" id="UP001597156">
    <property type="component" value="Unassembled WGS sequence"/>
</dbReference>
<dbReference type="RefSeq" id="WP_121978600.1">
    <property type="nucleotide sequence ID" value="NZ_JBHTLH010000042.1"/>
</dbReference>
<evidence type="ECO:0000259" key="6">
    <source>
        <dbReference type="Pfam" id="PF00881"/>
    </source>
</evidence>
<name>A0ABW3PW51_9LACO</name>
<organism evidence="7 8">
    <name type="scientific">Lentilactobacillus raoultii</name>
    <dbReference type="NCBI Taxonomy" id="1987503"/>
    <lineage>
        <taxon>Bacteria</taxon>
        <taxon>Bacillati</taxon>
        <taxon>Bacillota</taxon>
        <taxon>Bacilli</taxon>
        <taxon>Lactobacillales</taxon>
        <taxon>Lactobacillaceae</taxon>
        <taxon>Lentilactobacillus</taxon>
    </lineage>
</organism>
<evidence type="ECO:0000256" key="4">
    <source>
        <dbReference type="ARBA" id="ARBA00022643"/>
    </source>
</evidence>
<protein>
    <submittedName>
        <fullName evidence="7">Nitroreductase family protein</fullName>
    </submittedName>
</protein>
<comment type="cofactor">
    <cofactor evidence="1">
        <name>FMN</name>
        <dbReference type="ChEBI" id="CHEBI:58210"/>
    </cofactor>
</comment>
<evidence type="ECO:0000313" key="8">
    <source>
        <dbReference type="Proteomes" id="UP001597156"/>
    </source>
</evidence>
<dbReference type="EMBL" id="JBHTLH010000042">
    <property type="protein sequence ID" value="MFD1126165.1"/>
    <property type="molecule type" value="Genomic_DNA"/>
</dbReference>
<evidence type="ECO:0000256" key="3">
    <source>
        <dbReference type="ARBA" id="ARBA00022630"/>
    </source>
</evidence>
<dbReference type="InterPro" id="IPR000415">
    <property type="entry name" value="Nitroreductase-like"/>
</dbReference>
<dbReference type="PANTHER" id="PTHR43673">
    <property type="entry name" value="NAD(P)H NITROREDUCTASE YDGI-RELATED"/>
    <property type="match status" value="1"/>
</dbReference>
<keyword evidence="8" id="KW-1185">Reference proteome</keyword>
<accession>A0ABW3PW51</accession>
<evidence type="ECO:0000256" key="5">
    <source>
        <dbReference type="ARBA" id="ARBA00023002"/>
    </source>
</evidence>
<reference evidence="8" key="1">
    <citation type="journal article" date="2019" name="Int. J. Syst. Evol. Microbiol.">
        <title>The Global Catalogue of Microorganisms (GCM) 10K type strain sequencing project: providing services to taxonomists for standard genome sequencing and annotation.</title>
        <authorList>
            <consortium name="The Broad Institute Genomics Platform"/>
            <consortium name="The Broad Institute Genome Sequencing Center for Infectious Disease"/>
            <person name="Wu L."/>
            <person name="Ma J."/>
        </authorList>
    </citation>
    <scope>NUCLEOTIDE SEQUENCE [LARGE SCALE GENOMIC DNA]</scope>
    <source>
        <strain evidence="8">CCUG 71848</strain>
    </source>
</reference>
<evidence type="ECO:0000313" key="7">
    <source>
        <dbReference type="EMBL" id="MFD1126165.1"/>
    </source>
</evidence>
<keyword evidence="5" id="KW-0560">Oxidoreductase</keyword>
<dbReference type="InterPro" id="IPR029479">
    <property type="entry name" value="Nitroreductase"/>
</dbReference>